<comment type="caution">
    <text evidence="6">The sequence shown here is derived from an EMBL/GenBank/DDBJ whole genome shotgun (WGS) entry which is preliminary data.</text>
</comment>
<dbReference type="InterPro" id="IPR020583">
    <property type="entry name" value="Inositol_monoP_metal-BS"/>
</dbReference>
<sequence length="288" mass="30292">MNGRIGRAQAEEIGRIVARIAADEIMPRFRAGMTAGAEGVDGLRRKTSAFDVVTAADEATERALGAALLRMFPGAALIGEEAADAGGGALPADVIATADLAFIIDPLDGTRNFSSGLPLFGTMLAATIRGEIVFGLIHDPVTGETLTALRGEGAWAATAGGHSRELRVAAAEPVAQMHGVAGTNFLPQPLRGRLARNLDRVGLNFWLRCAAQEYRLAATGGCHFLVYNRLMPWDHAAGWLLHREAGGYSAHLDGTPYLPSHTTGGLICAPDEASWLALREALFGEGTV</sequence>
<dbReference type="Gene3D" id="3.30.540.10">
    <property type="entry name" value="Fructose-1,6-Bisphosphatase, subunit A, domain 1"/>
    <property type="match status" value="1"/>
</dbReference>
<dbReference type="AlphaFoldDB" id="A0A162K550"/>
<feature type="binding site" evidence="5">
    <location>
        <position position="107"/>
    </location>
    <ligand>
        <name>Mg(2+)</name>
        <dbReference type="ChEBI" id="CHEBI:18420"/>
        <label>1</label>
        <note>catalytic</note>
    </ligand>
</feature>
<feature type="binding site" evidence="5">
    <location>
        <position position="80"/>
    </location>
    <ligand>
        <name>Mg(2+)</name>
        <dbReference type="ChEBI" id="CHEBI:18420"/>
        <label>1</label>
        <note>catalytic</note>
    </ligand>
</feature>
<dbReference type="GO" id="GO:0007165">
    <property type="term" value="P:signal transduction"/>
    <property type="evidence" value="ECO:0007669"/>
    <property type="project" value="TreeGrafter"/>
</dbReference>
<dbReference type="InterPro" id="IPR000760">
    <property type="entry name" value="Inositol_monophosphatase-like"/>
</dbReference>
<feature type="binding site" evidence="5">
    <location>
        <position position="105"/>
    </location>
    <ligand>
        <name>Mg(2+)</name>
        <dbReference type="ChEBI" id="CHEBI:18420"/>
        <label>1</label>
        <note>catalytic</note>
    </ligand>
</feature>
<comment type="similarity">
    <text evidence="1">Belongs to the inositol monophosphatase superfamily.</text>
</comment>
<evidence type="ECO:0000313" key="6">
    <source>
        <dbReference type="EMBL" id="KYO50496.1"/>
    </source>
</evidence>
<reference evidence="6 7" key="1">
    <citation type="submission" date="2015-12" db="EMBL/GenBank/DDBJ databases">
        <title>Genome sequence of Tistrella mobilis MCCC 1A02139.</title>
        <authorList>
            <person name="Lu L."/>
            <person name="Lai Q."/>
            <person name="Shao Z."/>
            <person name="Qian P."/>
        </authorList>
    </citation>
    <scope>NUCLEOTIDE SEQUENCE [LARGE SCALE GENOMIC DNA]</scope>
    <source>
        <strain evidence="6 7">MCCC 1A02139</strain>
    </source>
</reference>
<proteinExistence type="inferred from homology"/>
<organism evidence="6 7">
    <name type="scientific">Tistrella mobilis</name>
    <dbReference type="NCBI Taxonomy" id="171437"/>
    <lineage>
        <taxon>Bacteria</taxon>
        <taxon>Pseudomonadati</taxon>
        <taxon>Pseudomonadota</taxon>
        <taxon>Alphaproteobacteria</taxon>
        <taxon>Geminicoccales</taxon>
        <taxon>Geminicoccaceae</taxon>
        <taxon>Tistrella</taxon>
    </lineage>
</organism>
<dbReference type="PRINTS" id="PR00377">
    <property type="entry name" value="IMPHPHTASES"/>
</dbReference>
<feature type="binding site" evidence="5">
    <location>
        <position position="108"/>
    </location>
    <ligand>
        <name>Mg(2+)</name>
        <dbReference type="ChEBI" id="CHEBI:18420"/>
        <label>1</label>
        <note>catalytic</note>
    </ligand>
</feature>
<dbReference type="SUPFAM" id="SSF56655">
    <property type="entry name" value="Carbohydrate phosphatase"/>
    <property type="match status" value="1"/>
</dbReference>
<dbReference type="OrthoDB" id="9785695at2"/>
<evidence type="ECO:0000256" key="1">
    <source>
        <dbReference type="ARBA" id="ARBA00009759"/>
    </source>
</evidence>
<dbReference type="GO" id="GO:0046872">
    <property type="term" value="F:metal ion binding"/>
    <property type="evidence" value="ECO:0007669"/>
    <property type="project" value="UniProtKB-KW"/>
</dbReference>
<evidence type="ECO:0000256" key="5">
    <source>
        <dbReference type="PIRSR" id="PIRSR600760-2"/>
    </source>
</evidence>
<keyword evidence="2 5" id="KW-0479">Metal-binding</keyword>
<dbReference type="Proteomes" id="UP000075787">
    <property type="component" value="Unassembled WGS sequence"/>
</dbReference>
<evidence type="ECO:0000256" key="4">
    <source>
        <dbReference type="ARBA" id="ARBA00022842"/>
    </source>
</evidence>
<accession>A0A162K550</accession>
<dbReference type="PANTHER" id="PTHR20854">
    <property type="entry name" value="INOSITOL MONOPHOSPHATASE"/>
    <property type="match status" value="1"/>
</dbReference>
<gene>
    <name evidence="6" type="ORF">AUP44_12830</name>
</gene>
<dbReference type="GeneID" id="97243046"/>
<evidence type="ECO:0000256" key="2">
    <source>
        <dbReference type="ARBA" id="ARBA00022723"/>
    </source>
</evidence>
<feature type="binding site" evidence="5">
    <location>
        <position position="234"/>
    </location>
    <ligand>
        <name>Mg(2+)</name>
        <dbReference type="ChEBI" id="CHEBI:18420"/>
        <label>1</label>
        <note>catalytic</note>
    </ligand>
</feature>
<protein>
    <submittedName>
        <fullName evidence="6">Inositol monophosphatase</fullName>
    </submittedName>
</protein>
<comment type="cofactor">
    <cofactor evidence="5">
        <name>Mg(2+)</name>
        <dbReference type="ChEBI" id="CHEBI:18420"/>
    </cofactor>
</comment>
<evidence type="ECO:0000256" key="3">
    <source>
        <dbReference type="ARBA" id="ARBA00022801"/>
    </source>
</evidence>
<dbReference type="Pfam" id="PF00459">
    <property type="entry name" value="Inositol_P"/>
    <property type="match status" value="1"/>
</dbReference>
<dbReference type="GO" id="GO:0008934">
    <property type="term" value="F:inositol monophosphate 1-phosphatase activity"/>
    <property type="evidence" value="ECO:0007669"/>
    <property type="project" value="TreeGrafter"/>
</dbReference>
<name>A0A162K550_9PROT</name>
<dbReference type="GO" id="GO:0006020">
    <property type="term" value="P:inositol metabolic process"/>
    <property type="evidence" value="ECO:0007669"/>
    <property type="project" value="TreeGrafter"/>
</dbReference>
<keyword evidence="4 5" id="KW-0460">Magnesium</keyword>
<dbReference type="RefSeq" id="WP_062767993.1">
    <property type="nucleotide sequence ID" value="NZ_CP121045.1"/>
</dbReference>
<evidence type="ECO:0000313" key="7">
    <source>
        <dbReference type="Proteomes" id="UP000075787"/>
    </source>
</evidence>
<dbReference type="PROSITE" id="PS00629">
    <property type="entry name" value="IMP_1"/>
    <property type="match status" value="1"/>
</dbReference>
<dbReference type="EMBL" id="LPZR01000197">
    <property type="protein sequence ID" value="KYO50496.1"/>
    <property type="molecule type" value="Genomic_DNA"/>
</dbReference>
<dbReference type="Gene3D" id="3.40.190.80">
    <property type="match status" value="1"/>
</dbReference>
<dbReference type="PANTHER" id="PTHR20854:SF4">
    <property type="entry name" value="INOSITOL-1-MONOPHOSPHATASE-RELATED"/>
    <property type="match status" value="1"/>
</dbReference>
<keyword evidence="3" id="KW-0378">Hydrolase</keyword>